<name>A0A1I5WUW1_9LACT</name>
<evidence type="ECO:0000256" key="6">
    <source>
        <dbReference type="ARBA" id="ARBA00023136"/>
    </source>
</evidence>
<evidence type="ECO:0000256" key="3">
    <source>
        <dbReference type="ARBA" id="ARBA00022475"/>
    </source>
</evidence>
<dbReference type="Proteomes" id="UP000199136">
    <property type="component" value="Unassembled WGS sequence"/>
</dbReference>
<sequence>MWKTILRRFLVMLPQVFILSIIVFALAQAMPGDPFTGLITPETDPAVIENLREQAGLNDPIPVQYVRWLGNALQGDFGQSYTYKISVGSIIGQRASNTVLLSLLSFILTYAIAIPLGMLAGRYNNSILDKMVVVYNYVSYAIPTFVLALLMLWLFGYTMNWFPTSGSVDVTIPAGTMEYYLDKAYHLILPAITYALLGTTMIIQYLRSEVVDAKTQDYVKTARSKGVPEKVVYSRHIFRNSALPIASTMGYQITGLIGGSVFIEQIFAFPGMGQLFISSLNSRDYSVIVALTLLFGVATLVGTLLSDIIMTIVDPRIRID</sequence>
<evidence type="ECO:0000256" key="2">
    <source>
        <dbReference type="ARBA" id="ARBA00022448"/>
    </source>
</evidence>
<dbReference type="PANTHER" id="PTHR30465">
    <property type="entry name" value="INNER MEMBRANE ABC TRANSPORTER"/>
    <property type="match status" value="1"/>
</dbReference>
<protein>
    <submittedName>
        <fullName evidence="9">Peptide/nickel transport system permease protein</fullName>
    </submittedName>
</protein>
<feature type="transmembrane region" description="Helical" evidence="7">
    <location>
        <begin position="99"/>
        <end position="120"/>
    </location>
</feature>
<dbReference type="GO" id="GO:0055085">
    <property type="term" value="P:transmembrane transport"/>
    <property type="evidence" value="ECO:0007669"/>
    <property type="project" value="InterPro"/>
</dbReference>
<feature type="transmembrane region" description="Helical" evidence="7">
    <location>
        <begin position="132"/>
        <end position="155"/>
    </location>
</feature>
<organism evidence="9 10">
    <name type="scientific">Desemzia incerta</name>
    <dbReference type="NCBI Taxonomy" id="82801"/>
    <lineage>
        <taxon>Bacteria</taxon>
        <taxon>Bacillati</taxon>
        <taxon>Bacillota</taxon>
        <taxon>Bacilli</taxon>
        <taxon>Lactobacillales</taxon>
        <taxon>Carnobacteriaceae</taxon>
        <taxon>Desemzia</taxon>
    </lineage>
</organism>
<evidence type="ECO:0000313" key="9">
    <source>
        <dbReference type="EMBL" id="SFQ23297.1"/>
    </source>
</evidence>
<keyword evidence="4 7" id="KW-0812">Transmembrane</keyword>
<evidence type="ECO:0000256" key="5">
    <source>
        <dbReference type="ARBA" id="ARBA00022989"/>
    </source>
</evidence>
<evidence type="ECO:0000256" key="1">
    <source>
        <dbReference type="ARBA" id="ARBA00004651"/>
    </source>
</evidence>
<keyword evidence="6 7" id="KW-0472">Membrane</keyword>
<dbReference type="SUPFAM" id="SSF161098">
    <property type="entry name" value="MetI-like"/>
    <property type="match status" value="1"/>
</dbReference>
<comment type="similarity">
    <text evidence="7">Belongs to the binding-protein-dependent transport system permease family.</text>
</comment>
<dbReference type="InterPro" id="IPR035906">
    <property type="entry name" value="MetI-like_sf"/>
</dbReference>
<feature type="transmembrane region" description="Helical" evidence="7">
    <location>
        <begin position="243"/>
        <end position="267"/>
    </location>
</feature>
<dbReference type="OrthoDB" id="9773683at2"/>
<dbReference type="NCBIfam" id="NF045472">
    <property type="entry name" value="Opp4B"/>
    <property type="match status" value="1"/>
</dbReference>
<dbReference type="STRING" id="82801.SAMN04488506_1104"/>
<dbReference type="Pfam" id="PF19300">
    <property type="entry name" value="BPD_transp_1_N"/>
    <property type="match status" value="1"/>
</dbReference>
<comment type="subcellular location">
    <subcellularLocation>
        <location evidence="1 7">Cell membrane</location>
        <topology evidence="1 7">Multi-pass membrane protein</topology>
    </subcellularLocation>
</comment>
<gene>
    <name evidence="9" type="ORF">SAMN04488506_1104</name>
</gene>
<evidence type="ECO:0000259" key="8">
    <source>
        <dbReference type="PROSITE" id="PS50928"/>
    </source>
</evidence>
<dbReference type="PANTHER" id="PTHR30465:SF0">
    <property type="entry name" value="OLIGOPEPTIDE TRANSPORT SYSTEM PERMEASE PROTEIN APPB"/>
    <property type="match status" value="1"/>
</dbReference>
<keyword evidence="2 7" id="KW-0813">Transport</keyword>
<dbReference type="InterPro" id="IPR000515">
    <property type="entry name" value="MetI-like"/>
</dbReference>
<keyword evidence="5 7" id="KW-1133">Transmembrane helix</keyword>
<feature type="transmembrane region" description="Helical" evidence="7">
    <location>
        <begin position="184"/>
        <end position="206"/>
    </location>
</feature>
<dbReference type="EMBL" id="FOXW01000003">
    <property type="protein sequence ID" value="SFQ23297.1"/>
    <property type="molecule type" value="Genomic_DNA"/>
</dbReference>
<accession>A0A1I5WUW1</accession>
<evidence type="ECO:0000256" key="7">
    <source>
        <dbReference type="RuleBase" id="RU363032"/>
    </source>
</evidence>
<dbReference type="PROSITE" id="PS50928">
    <property type="entry name" value="ABC_TM1"/>
    <property type="match status" value="1"/>
</dbReference>
<dbReference type="GO" id="GO:0005886">
    <property type="term" value="C:plasma membrane"/>
    <property type="evidence" value="ECO:0007669"/>
    <property type="project" value="UniProtKB-SubCell"/>
</dbReference>
<dbReference type="Pfam" id="PF00528">
    <property type="entry name" value="BPD_transp_1"/>
    <property type="match status" value="1"/>
</dbReference>
<keyword evidence="10" id="KW-1185">Reference proteome</keyword>
<dbReference type="InterPro" id="IPR045621">
    <property type="entry name" value="BPD_transp_1_N"/>
</dbReference>
<keyword evidence="3" id="KW-1003">Cell membrane</keyword>
<dbReference type="Gene3D" id="1.10.3720.10">
    <property type="entry name" value="MetI-like"/>
    <property type="match status" value="1"/>
</dbReference>
<evidence type="ECO:0000256" key="4">
    <source>
        <dbReference type="ARBA" id="ARBA00022692"/>
    </source>
</evidence>
<feature type="transmembrane region" description="Helical" evidence="7">
    <location>
        <begin position="287"/>
        <end position="313"/>
    </location>
</feature>
<dbReference type="RefSeq" id="WP_092480152.1">
    <property type="nucleotide sequence ID" value="NZ_FOXW01000003.1"/>
</dbReference>
<dbReference type="CDD" id="cd06261">
    <property type="entry name" value="TM_PBP2"/>
    <property type="match status" value="1"/>
</dbReference>
<proteinExistence type="inferred from homology"/>
<dbReference type="AlphaFoldDB" id="A0A1I5WUW1"/>
<evidence type="ECO:0000313" key="10">
    <source>
        <dbReference type="Proteomes" id="UP000199136"/>
    </source>
</evidence>
<feature type="domain" description="ABC transmembrane type-1" evidence="8">
    <location>
        <begin position="95"/>
        <end position="306"/>
    </location>
</feature>
<reference evidence="9 10" key="1">
    <citation type="submission" date="2016-10" db="EMBL/GenBank/DDBJ databases">
        <authorList>
            <person name="de Groot N.N."/>
        </authorList>
    </citation>
    <scope>NUCLEOTIDE SEQUENCE [LARGE SCALE GENOMIC DNA]</scope>
    <source>
        <strain evidence="9 10">DSM 20581</strain>
    </source>
</reference>